<name>A0A437MAM0_9SPHN</name>
<gene>
    <name evidence="1" type="ORF">EOD43_12930</name>
</gene>
<dbReference type="AlphaFoldDB" id="A0A437MAM0"/>
<dbReference type="Proteomes" id="UP000282971">
    <property type="component" value="Unassembled WGS sequence"/>
</dbReference>
<accession>A0A437MAM0</accession>
<proteinExistence type="predicted"/>
<evidence type="ECO:0008006" key="3">
    <source>
        <dbReference type="Google" id="ProtNLM"/>
    </source>
</evidence>
<evidence type="ECO:0000313" key="1">
    <source>
        <dbReference type="EMBL" id="RVT94692.1"/>
    </source>
</evidence>
<organism evidence="1 2">
    <name type="scientific">Sphingomonas crocodyli</name>
    <dbReference type="NCBI Taxonomy" id="1979270"/>
    <lineage>
        <taxon>Bacteria</taxon>
        <taxon>Pseudomonadati</taxon>
        <taxon>Pseudomonadota</taxon>
        <taxon>Alphaproteobacteria</taxon>
        <taxon>Sphingomonadales</taxon>
        <taxon>Sphingomonadaceae</taxon>
        <taxon>Sphingomonas</taxon>
    </lineage>
</organism>
<protein>
    <recommendedName>
        <fullName evidence="3">SH3b domain-containing protein</fullName>
    </recommendedName>
</protein>
<reference evidence="1 2" key="1">
    <citation type="submission" date="2019-01" db="EMBL/GenBank/DDBJ databases">
        <authorList>
            <person name="Chen W.-M."/>
        </authorList>
    </citation>
    <scope>NUCLEOTIDE SEQUENCE [LARGE SCALE GENOMIC DNA]</scope>
    <source>
        <strain evidence="1 2">CCP-7</strain>
    </source>
</reference>
<dbReference type="OrthoDB" id="9810773at2"/>
<dbReference type="EMBL" id="SACN01000001">
    <property type="protein sequence ID" value="RVT94692.1"/>
    <property type="molecule type" value="Genomic_DNA"/>
</dbReference>
<comment type="caution">
    <text evidence="1">The sequence shown here is derived from an EMBL/GenBank/DDBJ whole genome shotgun (WGS) entry which is preliminary data.</text>
</comment>
<dbReference type="InterPro" id="IPR010466">
    <property type="entry name" value="DUF1058"/>
</dbReference>
<keyword evidence="2" id="KW-1185">Reference proteome</keyword>
<dbReference type="RefSeq" id="WP_127744267.1">
    <property type="nucleotide sequence ID" value="NZ_SACN01000001.1"/>
</dbReference>
<dbReference type="Pfam" id="PF06347">
    <property type="entry name" value="SH3_4"/>
    <property type="match status" value="2"/>
</dbReference>
<evidence type="ECO:0000313" key="2">
    <source>
        <dbReference type="Proteomes" id="UP000282971"/>
    </source>
</evidence>
<sequence>MTGRISGLGRILLGGVIAMTVAQAAHAQERKLPYWASLASGDVLMRTGPERTFPAIWRYRRRDLPVQVIQIYGDWRKVKEVDGTEGWMLSTLMSAKRTAIVVGQFPAAMHASPEESAAVNWQAEPGVVGKLPQCEAGWCLFDVGGKKGWIRSDRIWGTSPGESYEE</sequence>